<dbReference type="InterPro" id="IPR009000">
    <property type="entry name" value="Transl_B-barrel_sf"/>
</dbReference>
<gene>
    <name evidence="10" type="ORF">NSK_005956</name>
</gene>
<evidence type="ECO:0000256" key="3">
    <source>
        <dbReference type="ARBA" id="ARBA00022741"/>
    </source>
</evidence>
<dbReference type="NCBIfam" id="TIGR00231">
    <property type="entry name" value="small_GTP"/>
    <property type="match status" value="1"/>
</dbReference>
<dbReference type="GO" id="GO:0043022">
    <property type="term" value="F:ribosome binding"/>
    <property type="evidence" value="ECO:0007669"/>
    <property type="project" value="TreeGrafter"/>
</dbReference>
<dbReference type="InterPro" id="IPR027417">
    <property type="entry name" value="P-loop_NTPase"/>
</dbReference>
<dbReference type="FunFam" id="2.40.30.10:FF:000015">
    <property type="entry name" value="Translation factor GUF1, mitochondrial"/>
    <property type="match status" value="1"/>
</dbReference>
<evidence type="ECO:0000256" key="5">
    <source>
        <dbReference type="ARBA" id="ARBA00022917"/>
    </source>
</evidence>
<name>A0A4D9CYR1_9STRA</name>
<dbReference type="FunFam" id="3.30.70.870:FF:000004">
    <property type="entry name" value="Translation factor GUF1, mitochondrial"/>
    <property type="match status" value="1"/>
</dbReference>
<dbReference type="CDD" id="cd03709">
    <property type="entry name" value="lepA_C"/>
    <property type="match status" value="1"/>
</dbReference>
<dbReference type="InterPro" id="IPR013842">
    <property type="entry name" value="LepA_CTD"/>
</dbReference>
<reference evidence="10 11" key="1">
    <citation type="submission" date="2019-01" db="EMBL/GenBank/DDBJ databases">
        <title>Nuclear Genome Assembly of the Microalgal Biofuel strain Nannochloropsis salina CCMP1776.</title>
        <authorList>
            <person name="Hovde B."/>
        </authorList>
    </citation>
    <scope>NUCLEOTIDE SEQUENCE [LARGE SCALE GENOMIC DNA]</scope>
    <source>
        <strain evidence="10 11">CCMP1776</strain>
    </source>
</reference>
<dbReference type="PROSITE" id="PS51722">
    <property type="entry name" value="G_TR_2"/>
    <property type="match status" value="1"/>
</dbReference>
<dbReference type="InterPro" id="IPR027518">
    <property type="entry name" value="GUFP"/>
</dbReference>
<comment type="subcellular location">
    <subcellularLocation>
        <location evidence="1">Plastid</location>
        <location evidence="1">Chloroplast</location>
    </subcellularLocation>
</comment>
<dbReference type="Gene3D" id="3.30.70.2570">
    <property type="entry name" value="Elongation factor 4, C-terminal domain"/>
    <property type="match status" value="1"/>
</dbReference>
<comment type="caution">
    <text evidence="10">The sequence shown here is derived from an EMBL/GenBank/DDBJ whole genome shotgun (WGS) entry which is preliminary data.</text>
</comment>
<evidence type="ECO:0000313" key="10">
    <source>
        <dbReference type="EMBL" id="TFJ82763.1"/>
    </source>
</evidence>
<proteinExistence type="inferred from homology"/>
<keyword evidence="8" id="KW-1133">Transmembrane helix</keyword>
<dbReference type="InterPro" id="IPR006297">
    <property type="entry name" value="EF-4"/>
</dbReference>
<dbReference type="InterPro" id="IPR038363">
    <property type="entry name" value="LepA_C_sf"/>
</dbReference>
<dbReference type="InterPro" id="IPR035647">
    <property type="entry name" value="EFG_III/V"/>
</dbReference>
<evidence type="ECO:0000259" key="9">
    <source>
        <dbReference type="PROSITE" id="PS51722"/>
    </source>
</evidence>
<dbReference type="FunFam" id="3.30.70.2570:FF:000001">
    <property type="entry name" value="Translation factor GUF1, mitochondrial"/>
    <property type="match status" value="1"/>
</dbReference>
<feature type="compositionally biased region" description="Polar residues" evidence="7">
    <location>
        <begin position="123"/>
        <end position="132"/>
    </location>
</feature>
<dbReference type="PANTHER" id="PTHR43512:SF4">
    <property type="entry name" value="TRANSLATION FACTOR GUF1 HOMOLOG, CHLOROPLASTIC"/>
    <property type="match status" value="1"/>
</dbReference>
<evidence type="ECO:0000313" key="11">
    <source>
        <dbReference type="Proteomes" id="UP000355283"/>
    </source>
</evidence>
<dbReference type="Gene3D" id="3.40.50.300">
    <property type="entry name" value="P-loop containing nucleotide triphosphate hydrolases"/>
    <property type="match status" value="1"/>
</dbReference>
<dbReference type="Pfam" id="PF00009">
    <property type="entry name" value="GTP_EFTU"/>
    <property type="match status" value="1"/>
</dbReference>
<evidence type="ECO:0000256" key="1">
    <source>
        <dbReference type="ARBA" id="ARBA00004229"/>
    </source>
</evidence>
<dbReference type="Gene3D" id="3.30.70.870">
    <property type="entry name" value="Elongation Factor G (Translational Gtpase), domain 3"/>
    <property type="match status" value="1"/>
</dbReference>
<dbReference type="SUPFAM" id="SSF50447">
    <property type="entry name" value="Translation proteins"/>
    <property type="match status" value="1"/>
</dbReference>
<feature type="transmembrane region" description="Helical" evidence="8">
    <location>
        <begin position="75"/>
        <end position="96"/>
    </location>
</feature>
<keyword evidence="5" id="KW-0648">Protein biosynthesis</keyword>
<dbReference type="PROSITE" id="PS00301">
    <property type="entry name" value="G_TR_1"/>
    <property type="match status" value="1"/>
</dbReference>
<dbReference type="FunFam" id="3.30.70.240:FF:000007">
    <property type="entry name" value="Translation factor GUF1, mitochondrial"/>
    <property type="match status" value="1"/>
</dbReference>
<dbReference type="InterPro" id="IPR000795">
    <property type="entry name" value="T_Tr_GTP-bd_dom"/>
</dbReference>
<accession>A0A4D9CYR1</accession>
<dbReference type="Gene3D" id="3.30.70.240">
    <property type="match status" value="1"/>
</dbReference>
<dbReference type="Pfam" id="PF06421">
    <property type="entry name" value="LepA_C"/>
    <property type="match status" value="1"/>
</dbReference>
<keyword evidence="4" id="KW-0378">Hydrolase</keyword>
<dbReference type="AlphaFoldDB" id="A0A4D9CYR1"/>
<dbReference type="EMBL" id="SDOX01000095">
    <property type="protein sequence ID" value="TFJ82763.1"/>
    <property type="molecule type" value="Genomic_DNA"/>
</dbReference>
<dbReference type="GO" id="GO:0005525">
    <property type="term" value="F:GTP binding"/>
    <property type="evidence" value="ECO:0007669"/>
    <property type="project" value="UniProtKB-KW"/>
</dbReference>
<dbReference type="HAMAP" id="MF_03138">
    <property type="entry name" value="GUFP"/>
    <property type="match status" value="1"/>
</dbReference>
<dbReference type="GO" id="GO:0045727">
    <property type="term" value="P:positive regulation of translation"/>
    <property type="evidence" value="ECO:0007669"/>
    <property type="project" value="TreeGrafter"/>
</dbReference>
<evidence type="ECO:0000256" key="2">
    <source>
        <dbReference type="ARBA" id="ARBA00005454"/>
    </source>
</evidence>
<comment type="similarity">
    <text evidence="2">Belongs to the TRAFAC class translation factor GTPase superfamily. Classic translation factor GTPase family. LepA subfamily.</text>
</comment>
<dbReference type="Pfam" id="PF03144">
    <property type="entry name" value="GTP_EFTU_D2"/>
    <property type="match status" value="1"/>
</dbReference>
<feature type="compositionally biased region" description="Basic and acidic residues" evidence="7">
    <location>
        <begin position="141"/>
        <end position="158"/>
    </location>
</feature>
<dbReference type="Proteomes" id="UP000355283">
    <property type="component" value="Unassembled WGS sequence"/>
</dbReference>
<organism evidence="10 11">
    <name type="scientific">Nannochloropsis salina CCMP1776</name>
    <dbReference type="NCBI Taxonomy" id="1027361"/>
    <lineage>
        <taxon>Eukaryota</taxon>
        <taxon>Sar</taxon>
        <taxon>Stramenopiles</taxon>
        <taxon>Ochrophyta</taxon>
        <taxon>Eustigmatophyceae</taxon>
        <taxon>Eustigmatales</taxon>
        <taxon>Monodopsidaceae</taxon>
        <taxon>Microchloropsis</taxon>
        <taxon>Microchloropsis salina</taxon>
    </lineage>
</organism>
<dbReference type="CDD" id="cd01890">
    <property type="entry name" value="LepA"/>
    <property type="match status" value="1"/>
</dbReference>
<dbReference type="HAMAP" id="MF_00071">
    <property type="entry name" value="LepA"/>
    <property type="match status" value="1"/>
</dbReference>
<evidence type="ECO:0000256" key="7">
    <source>
        <dbReference type="SAM" id="MobiDB-lite"/>
    </source>
</evidence>
<dbReference type="InterPro" id="IPR035654">
    <property type="entry name" value="LepA_IV"/>
</dbReference>
<sequence length="771" mass="84846">MHTIDTGFGIHCVYSELADNGGQSRHSQQGAALGGVAVSTLSPLTLRHHCRANPQPLEPSRPQIIGKTMKNLRRVFFLVLLMLLAAEHAVSFIFPLSTSPSTSRRDAARASWRRCSRAPPHQSALSRLQATTEGAKVAAKVAKDKESGDREKKDDKNKPTAMATAAELGKYDVKRVRNFSIIAHIDHGKSTLADRLLESTKTVATRDMKAQLLDSMDIERERGITIKLNAARMLYRAKDGEDYILNLIDTPGHVDFSYEVSRSLAACEGALLVVDASQGVEAQTLANVYLALENDLEIIPVLNKIDLPAADPDRVQEEIEQTVGLDCTEAVRASAKSGIGIDDILEQIVARVPPPAPPTGGPLKALIFDSYYCPYRGVVVYFRVVDGEIRPKDRVKFMASGKEYEVVEVGFMTPEKRAVEVLRAGEVGYLSAAIKAVEDARVGDTITSARGGASEALPGYAEANPTVFAGLFPVDADQFEVLRESLGKLKLSDAAISFEPEKNSAMGFGFRVGFLGLLHMDIVQERLEREYNLDLIVTAPSVVYKVLTNRDEEISIDTPAKLPPATERKAIYEPYVRVEMLAPTDYTGSLMELAQDKRGELKEMKYLTPTRTALIYDMPLAEVITDFFDELKSRSKGYASMEYSLVGYRENDLVRLDVRINDEEATPLACIVHRDKSYAVGKALTEKLKELIPRQMFKVPIQACIGGKVVASCALSAMRKDVLAKCYGGDVSRKKKLLQKQAKGKKRMKTMGKVSVPQEAFQAVLKLKSTN</sequence>
<dbReference type="PRINTS" id="PR00315">
    <property type="entry name" value="ELONGATNFCT"/>
</dbReference>
<dbReference type="SUPFAM" id="SSF54980">
    <property type="entry name" value="EF-G C-terminal domain-like"/>
    <property type="match status" value="2"/>
</dbReference>
<dbReference type="GO" id="GO:0006412">
    <property type="term" value="P:translation"/>
    <property type="evidence" value="ECO:0007669"/>
    <property type="project" value="UniProtKB-KW"/>
</dbReference>
<dbReference type="InterPro" id="IPR005225">
    <property type="entry name" value="Small_GTP-bd"/>
</dbReference>
<feature type="region of interest" description="Disordered" evidence="7">
    <location>
        <begin position="99"/>
        <end position="161"/>
    </location>
</feature>
<protein>
    <recommendedName>
        <fullName evidence="9">Tr-type G domain-containing protein</fullName>
    </recommendedName>
</protein>
<dbReference type="GO" id="GO:0009507">
    <property type="term" value="C:chloroplast"/>
    <property type="evidence" value="ECO:0007669"/>
    <property type="project" value="UniProtKB-SubCell"/>
</dbReference>
<dbReference type="PANTHER" id="PTHR43512">
    <property type="entry name" value="TRANSLATION FACTOR GUF1-RELATED"/>
    <property type="match status" value="1"/>
</dbReference>
<dbReference type="NCBIfam" id="TIGR01393">
    <property type="entry name" value="lepA"/>
    <property type="match status" value="1"/>
</dbReference>
<keyword evidence="3" id="KW-0547">Nucleotide-binding</keyword>
<dbReference type="InterPro" id="IPR031157">
    <property type="entry name" value="G_TR_CS"/>
</dbReference>
<dbReference type="InterPro" id="IPR000640">
    <property type="entry name" value="EFG_V-like"/>
</dbReference>
<dbReference type="FunFam" id="3.40.50.300:FF:000078">
    <property type="entry name" value="Elongation factor 4"/>
    <property type="match status" value="1"/>
</dbReference>
<dbReference type="CDD" id="cd16260">
    <property type="entry name" value="EF4_III"/>
    <property type="match status" value="1"/>
</dbReference>
<keyword evidence="11" id="KW-1185">Reference proteome</keyword>
<dbReference type="InterPro" id="IPR004161">
    <property type="entry name" value="EFTu-like_2"/>
</dbReference>
<dbReference type="CDD" id="cd03699">
    <property type="entry name" value="EF4_II"/>
    <property type="match status" value="1"/>
</dbReference>
<dbReference type="Gene3D" id="2.40.30.10">
    <property type="entry name" value="Translation factors"/>
    <property type="match status" value="1"/>
</dbReference>
<dbReference type="SUPFAM" id="SSF52540">
    <property type="entry name" value="P-loop containing nucleoside triphosphate hydrolases"/>
    <property type="match status" value="1"/>
</dbReference>
<keyword evidence="8" id="KW-0472">Membrane</keyword>
<dbReference type="OrthoDB" id="1074at2759"/>
<evidence type="ECO:0000256" key="6">
    <source>
        <dbReference type="ARBA" id="ARBA00023134"/>
    </source>
</evidence>
<keyword evidence="8" id="KW-0812">Transmembrane</keyword>
<evidence type="ECO:0000256" key="4">
    <source>
        <dbReference type="ARBA" id="ARBA00022801"/>
    </source>
</evidence>
<dbReference type="GO" id="GO:0003924">
    <property type="term" value="F:GTPase activity"/>
    <property type="evidence" value="ECO:0007669"/>
    <property type="project" value="InterPro"/>
</dbReference>
<dbReference type="Pfam" id="PF00679">
    <property type="entry name" value="EFG_C"/>
    <property type="match status" value="1"/>
</dbReference>
<evidence type="ECO:0000256" key="8">
    <source>
        <dbReference type="SAM" id="Phobius"/>
    </source>
</evidence>
<keyword evidence="6" id="KW-0342">GTP-binding</keyword>
<feature type="domain" description="Tr-type G" evidence="9">
    <location>
        <begin position="174"/>
        <end position="356"/>
    </location>
</feature>